<comment type="caution">
    <text evidence="8">The sequence shown here is derived from an EMBL/GenBank/DDBJ whole genome shotgun (WGS) entry which is preliminary data.</text>
</comment>
<dbReference type="EMBL" id="LZDD01000001">
    <property type="protein sequence ID" value="OJF72311.1"/>
    <property type="molecule type" value="Genomic_DNA"/>
</dbReference>
<accession>A0A1L8MNI5</accession>
<dbReference type="RefSeq" id="WP_071792966.1">
    <property type="nucleotide sequence ID" value="NZ_LZDD01000001.1"/>
</dbReference>
<keyword evidence="9" id="KW-1185">Reference proteome</keyword>
<evidence type="ECO:0000256" key="2">
    <source>
        <dbReference type="ARBA" id="ARBA00006679"/>
    </source>
</evidence>
<dbReference type="PANTHER" id="PTHR33452">
    <property type="entry name" value="OXIDOREDUCTASE CATD-RELATED"/>
    <property type="match status" value="1"/>
</dbReference>
<evidence type="ECO:0000256" key="1">
    <source>
        <dbReference type="ARBA" id="ARBA00004651"/>
    </source>
</evidence>
<evidence type="ECO:0000313" key="9">
    <source>
        <dbReference type="Proteomes" id="UP000182015"/>
    </source>
</evidence>
<dbReference type="Proteomes" id="UP000182015">
    <property type="component" value="Unassembled WGS sequence"/>
</dbReference>
<dbReference type="STRING" id="1856638.A9Q68_01840"/>
<dbReference type="InterPro" id="IPR032808">
    <property type="entry name" value="DoxX"/>
</dbReference>
<proteinExistence type="inferred from homology"/>
<comment type="similarity">
    <text evidence="2">Belongs to the DoxX family.</text>
</comment>
<feature type="transmembrane region" description="Helical" evidence="7">
    <location>
        <begin position="41"/>
        <end position="67"/>
    </location>
</feature>
<dbReference type="InterPro" id="IPR051907">
    <property type="entry name" value="DoxX-like_oxidoreductase"/>
</dbReference>
<dbReference type="AlphaFoldDB" id="A0A1L8MNI5"/>
<dbReference type="PANTHER" id="PTHR33452:SF4">
    <property type="entry name" value="BLL4328 PROTEIN"/>
    <property type="match status" value="1"/>
</dbReference>
<name>A0A1L8MNI5_9STRE</name>
<protein>
    <submittedName>
        <fullName evidence="8">LuxR family transcriptional regulator</fullName>
    </submittedName>
</protein>
<evidence type="ECO:0000256" key="6">
    <source>
        <dbReference type="ARBA" id="ARBA00023136"/>
    </source>
</evidence>
<evidence type="ECO:0000313" key="8">
    <source>
        <dbReference type="EMBL" id="OJF72311.1"/>
    </source>
</evidence>
<keyword evidence="5 7" id="KW-1133">Transmembrane helix</keyword>
<evidence type="ECO:0000256" key="7">
    <source>
        <dbReference type="SAM" id="Phobius"/>
    </source>
</evidence>
<gene>
    <name evidence="8" type="ORF">A9Q68_01840</name>
</gene>
<dbReference type="GO" id="GO:0005886">
    <property type="term" value="C:plasma membrane"/>
    <property type="evidence" value="ECO:0007669"/>
    <property type="project" value="UniProtKB-SubCell"/>
</dbReference>
<dbReference type="OrthoDB" id="346004at2"/>
<reference evidence="9" key="1">
    <citation type="submission" date="2016-06" db="EMBL/GenBank/DDBJ databases">
        <authorList>
            <person name="de Vries S.P.W."/>
            <person name="Hadjirin N.F."/>
            <person name="Lay E.M."/>
            <person name="Zadoks R.N."/>
            <person name="Peacock S.J."/>
            <person name="Parkhill J."/>
            <person name="Grant A.J."/>
            <person name="Mcdougall S."/>
            <person name="Holmes M.A."/>
        </authorList>
    </citation>
    <scope>NUCLEOTIDE SEQUENCE [LARGE SCALE GENOMIC DNA]</scope>
    <source>
        <strain evidence="9">NZ1587</strain>
    </source>
</reference>
<comment type="subcellular location">
    <subcellularLocation>
        <location evidence="1">Cell membrane</location>
        <topology evidence="1">Multi-pass membrane protein</topology>
    </subcellularLocation>
</comment>
<feature type="transmembrane region" description="Helical" evidence="7">
    <location>
        <begin position="12"/>
        <end position="29"/>
    </location>
</feature>
<evidence type="ECO:0000256" key="4">
    <source>
        <dbReference type="ARBA" id="ARBA00022692"/>
    </source>
</evidence>
<evidence type="ECO:0000256" key="3">
    <source>
        <dbReference type="ARBA" id="ARBA00022475"/>
    </source>
</evidence>
<feature type="transmembrane region" description="Helical" evidence="7">
    <location>
        <begin position="103"/>
        <end position="123"/>
    </location>
</feature>
<feature type="transmembrane region" description="Helical" evidence="7">
    <location>
        <begin position="79"/>
        <end position="97"/>
    </location>
</feature>
<dbReference type="Pfam" id="PF07681">
    <property type="entry name" value="DoxX"/>
    <property type="match status" value="1"/>
</dbReference>
<keyword evidence="6 7" id="KW-0472">Membrane</keyword>
<sequence>MEKHIDRFRPYALGFLRIVTGYMMLFHGLDKVLGIFSGKPVPLTSLLGIGGVLELVLGFLVLIGLATRLAAFVLSGEMAVAYFMFHGLGGNIFFPYVNKGELAALYAFVLFLFAFTGSGALAIDNLIGKKDKSL</sequence>
<organism evidence="8 9">
    <name type="scientific">Streptococcus bovimastitidis</name>
    <dbReference type="NCBI Taxonomy" id="1856638"/>
    <lineage>
        <taxon>Bacteria</taxon>
        <taxon>Bacillati</taxon>
        <taxon>Bacillota</taxon>
        <taxon>Bacilli</taxon>
        <taxon>Lactobacillales</taxon>
        <taxon>Streptococcaceae</taxon>
        <taxon>Streptococcus</taxon>
    </lineage>
</organism>
<keyword evidence="4 7" id="KW-0812">Transmembrane</keyword>
<evidence type="ECO:0000256" key="5">
    <source>
        <dbReference type="ARBA" id="ARBA00022989"/>
    </source>
</evidence>
<keyword evidence="3" id="KW-1003">Cell membrane</keyword>